<dbReference type="GO" id="GO:0008815">
    <property type="term" value="F:citrate (pro-3S)-lyase activity"/>
    <property type="evidence" value="ECO:0007669"/>
    <property type="project" value="UniProtKB-EC"/>
</dbReference>
<comment type="subcellular location">
    <subcellularLocation>
        <location evidence="1 4">Cytoplasm</location>
    </subcellularLocation>
</comment>
<keyword evidence="3 4" id="KW-0597">Phosphoprotein</keyword>
<dbReference type="PIRSF" id="PIRSF002736">
    <property type="entry name" value="Citrt_lyas_gamma"/>
    <property type="match status" value="1"/>
</dbReference>
<keyword evidence="6" id="KW-1185">Reference proteome</keyword>
<comment type="subunit">
    <text evidence="4">Oligomer with a subunit composition of (alpha,beta,gamma)6.</text>
</comment>
<name>A0ABX8W6J3_9LACO</name>
<dbReference type="Pfam" id="PF06857">
    <property type="entry name" value="ACP"/>
    <property type="match status" value="1"/>
</dbReference>
<keyword evidence="2 4" id="KW-0963">Cytoplasm</keyword>
<dbReference type="HAMAP" id="MF_00805">
    <property type="entry name" value="CitD"/>
    <property type="match status" value="1"/>
</dbReference>
<dbReference type="InterPro" id="IPR023439">
    <property type="entry name" value="Mal_deCO2ase/Cit_lyase_ACP"/>
</dbReference>
<dbReference type="InterPro" id="IPR006495">
    <property type="entry name" value="CitD"/>
</dbReference>
<evidence type="ECO:0000313" key="6">
    <source>
        <dbReference type="Proteomes" id="UP000826550"/>
    </source>
</evidence>
<dbReference type="EMBL" id="CP048268">
    <property type="protein sequence ID" value="QYN52874.1"/>
    <property type="molecule type" value="Genomic_DNA"/>
</dbReference>
<protein>
    <recommendedName>
        <fullName evidence="4">Citrate lyase acyl carrier protein</fullName>
    </recommendedName>
    <alternativeName>
        <fullName evidence="4">Citrate lyase gamma chain</fullName>
    </alternativeName>
</protein>
<dbReference type="Proteomes" id="UP000826550">
    <property type="component" value="Chromosome"/>
</dbReference>
<comment type="function">
    <text evidence="4">Covalent carrier of the coenzyme of citrate lyase.</text>
</comment>
<dbReference type="NCBIfam" id="TIGR01608">
    <property type="entry name" value="citD"/>
    <property type="match status" value="1"/>
</dbReference>
<reference evidence="5 6" key="1">
    <citation type="submission" date="2020-01" db="EMBL/GenBank/DDBJ databases">
        <title>Vast differences in strain-level diversity in the gut microbiota of two closely related honey bee species.</title>
        <authorList>
            <person name="Ellegaard K.M."/>
            <person name="Suenami S."/>
            <person name="Miyazaki R."/>
            <person name="Engel P."/>
        </authorList>
    </citation>
    <scope>NUCLEOTIDE SEQUENCE [LARGE SCALE GENOMIC DNA]</scope>
    <source>
        <strain evidence="5 6">ESL0416</strain>
    </source>
</reference>
<evidence type="ECO:0000256" key="1">
    <source>
        <dbReference type="ARBA" id="ARBA00004496"/>
    </source>
</evidence>
<proteinExistence type="inferred from homology"/>
<accession>A0ABX8W6J3</accession>
<feature type="modified residue" description="O-(phosphoribosyl dephospho-coenzyme A)serine" evidence="4">
    <location>
        <position position="14"/>
    </location>
</feature>
<dbReference type="NCBIfam" id="NF009726">
    <property type="entry name" value="PRK13253.1"/>
    <property type="match status" value="1"/>
</dbReference>
<organism evidence="5 6">
    <name type="scientific">Lactobacillus panisapium</name>
    <dbReference type="NCBI Taxonomy" id="2012495"/>
    <lineage>
        <taxon>Bacteria</taxon>
        <taxon>Bacillati</taxon>
        <taxon>Bacillota</taxon>
        <taxon>Bacilli</taxon>
        <taxon>Lactobacillales</taxon>
        <taxon>Lactobacillaceae</taxon>
        <taxon>Lactobacillus</taxon>
    </lineage>
</organism>
<evidence type="ECO:0000256" key="3">
    <source>
        <dbReference type="ARBA" id="ARBA00022553"/>
    </source>
</evidence>
<evidence type="ECO:0000313" key="5">
    <source>
        <dbReference type="EMBL" id="QYN52874.1"/>
    </source>
</evidence>
<gene>
    <name evidence="4 5" type="primary">citD</name>
    <name evidence="5" type="ORF">GYM71_05345</name>
</gene>
<evidence type="ECO:0000256" key="4">
    <source>
        <dbReference type="HAMAP-Rule" id="MF_00805"/>
    </source>
</evidence>
<keyword evidence="5" id="KW-0456">Lyase</keyword>
<sequence>MEIKTVGVAGTLESSDIQIMISEGNEGIQIDLDSEVIKAYGDQIKKVITTTLQKYGIENAKVKATDKGALDCVIAARTLAAAQRATETSDKPELEVLQ</sequence>
<evidence type="ECO:0000256" key="2">
    <source>
        <dbReference type="ARBA" id="ARBA00022490"/>
    </source>
</evidence>
<dbReference type="RefSeq" id="WP_103751681.1">
    <property type="nucleotide sequence ID" value="NZ_CP048268.1"/>
</dbReference>
<comment type="similarity">
    <text evidence="4">Belongs to the CitD family.</text>
</comment>